<dbReference type="STRING" id="1261.HMPREF3195_01555"/>
<dbReference type="Proteomes" id="UP000070326">
    <property type="component" value="Unassembled WGS sequence"/>
</dbReference>
<dbReference type="AlphaFoldDB" id="A0A135YN59"/>
<gene>
    <name evidence="3" type="ORF">HMPREF3195_01555</name>
    <name evidence="4" type="ORF">NCTC11460_01040</name>
</gene>
<evidence type="ECO:0000256" key="1">
    <source>
        <dbReference type="SAM" id="Coils"/>
    </source>
</evidence>
<evidence type="ECO:0000313" key="3">
    <source>
        <dbReference type="EMBL" id="KXI10813.1"/>
    </source>
</evidence>
<proteinExistence type="predicted"/>
<feature type="coiled-coil region" evidence="1">
    <location>
        <begin position="99"/>
        <end position="126"/>
    </location>
</feature>
<reference evidence="4 6" key="2">
    <citation type="submission" date="2018-06" db="EMBL/GenBank/DDBJ databases">
        <authorList>
            <consortium name="Pathogen Informatics"/>
            <person name="Doyle S."/>
        </authorList>
    </citation>
    <scope>NUCLEOTIDE SEQUENCE [LARGE SCALE GENOMIC DNA]</scope>
    <source>
        <strain evidence="4 6">NCTC11460</strain>
    </source>
</reference>
<dbReference type="PATRIC" id="fig|1261.3.peg.547"/>
<reference evidence="3 5" key="1">
    <citation type="submission" date="2016-02" db="EMBL/GenBank/DDBJ databases">
        <authorList>
            <person name="Wen L."/>
            <person name="He K."/>
            <person name="Yang H."/>
        </authorList>
    </citation>
    <scope>NUCLEOTIDE SEQUENCE [LARGE SCALE GENOMIC DNA]</scope>
    <source>
        <strain evidence="3 5">MJR8628A</strain>
    </source>
</reference>
<feature type="transmembrane region" description="Helical" evidence="2">
    <location>
        <begin position="40"/>
        <end position="62"/>
    </location>
</feature>
<name>A0A135YN59_9FIRM</name>
<accession>A0A135YN59</accession>
<protein>
    <submittedName>
        <fullName evidence="3">Uncharacterized protein</fullName>
    </submittedName>
</protein>
<dbReference type="EMBL" id="LSQZ01000085">
    <property type="protein sequence ID" value="KXI10813.1"/>
    <property type="molecule type" value="Genomic_DNA"/>
</dbReference>
<dbReference type="RefSeq" id="WP_002846410.1">
    <property type="nucleotide sequence ID" value="NZ_CAXUJS010000001.1"/>
</dbReference>
<keyword evidence="1" id="KW-0175">Coiled coil</keyword>
<dbReference type="EMBL" id="UGTB01000004">
    <property type="protein sequence ID" value="SUB61121.1"/>
    <property type="molecule type" value="Genomic_DNA"/>
</dbReference>
<keyword evidence="2" id="KW-0812">Transmembrane</keyword>
<keyword evidence="2" id="KW-0472">Membrane</keyword>
<keyword evidence="2" id="KW-1133">Transmembrane helix</keyword>
<sequence>MSKYHIFQIVISLMGKLEGGEDVRDLIVKVKSFWSRTLRYVVFSFITAIPVTMALLILNAFLGVKASFGFYTWIIIGVIGLCTAAQMAKNCDKLFTPINRKLIIKLEQERLERARLNNRRKNKKSQGKVS</sequence>
<dbReference type="GeneID" id="79843317"/>
<dbReference type="Proteomes" id="UP000255101">
    <property type="component" value="Unassembled WGS sequence"/>
</dbReference>
<evidence type="ECO:0000256" key="2">
    <source>
        <dbReference type="SAM" id="Phobius"/>
    </source>
</evidence>
<evidence type="ECO:0000313" key="4">
    <source>
        <dbReference type="EMBL" id="SUB61121.1"/>
    </source>
</evidence>
<organism evidence="3 5">
    <name type="scientific">Peptostreptococcus anaerobius</name>
    <dbReference type="NCBI Taxonomy" id="1261"/>
    <lineage>
        <taxon>Bacteria</taxon>
        <taxon>Bacillati</taxon>
        <taxon>Bacillota</taxon>
        <taxon>Clostridia</taxon>
        <taxon>Peptostreptococcales</taxon>
        <taxon>Peptostreptococcaceae</taxon>
        <taxon>Peptostreptococcus</taxon>
    </lineage>
</organism>
<evidence type="ECO:0000313" key="5">
    <source>
        <dbReference type="Proteomes" id="UP000070326"/>
    </source>
</evidence>
<feature type="transmembrane region" description="Helical" evidence="2">
    <location>
        <begin position="68"/>
        <end position="88"/>
    </location>
</feature>
<evidence type="ECO:0000313" key="6">
    <source>
        <dbReference type="Proteomes" id="UP000255101"/>
    </source>
</evidence>